<accession>A0ABR1JVY9</accession>
<gene>
    <name evidence="2" type="ORF">VKT23_002854</name>
</gene>
<evidence type="ECO:0000313" key="3">
    <source>
        <dbReference type="Proteomes" id="UP001498398"/>
    </source>
</evidence>
<feature type="transmembrane region" description="Helical" evidence="1">
    <location>
        <begin position="45"/>
        <end position="66"/>
    </location>
</feature>
<dbReference type="EMBL" id="JBANRG010000003">
    <property type="protein sequence ID" value="KAK7468340.1"/>
    <property type="molecule type" value="Genomic_DNA"/>
</dbReference>
<evidence type="ECO:0000313" key="2">
    <source>
        <dbReference type="EMBL" id="KAK7468340.1"/>
    </source>
</evidence>
<comment type="caution">
    <text evidence="2">The sequence shown here is derived from an EMBL/GenBank/DDBJ whole genome shotgun (WGS) entry which is preliminary data.</text>
</comment>
<name>A0ABR1JVY9_9AGAR</name>
<keyword evidence="3" id="KW-1185">Reference proteome</keyword>
<keyword evidence="1" id="KW-1133">Transmembrane helix</keyword>
<dbReference type="Proteomes" id="UP001498398">
    <property type="component" value="Unassembled WGS sequence"/>
</dbReference>
<keyword evidence="1" id="KW-0472">Membrane</keyword>
<evidence type="ECO:0000256" key="1">
    <source>
        <dbReference type="SAM" id="Phobius"/>
    </source>
</evidence>
<reference evidence="2 3" key="1">
    <citation type="submission" date="2024-01" db="EMBL/GenBank/DDBJ databases">
        <title>A draft genome for the cacao thread blight pathogen Marasmiellus scandens.</title>
        <authorList>
            <person name="Baruah I.K."/>
            <person name="Leung J."/>
            <person name="Bukari Y."/>
            <person name="Amoako-Attah I."/>
            <person name="Meinhardt L.W."/>
            <person name="Bailey B.A."/>
            <person name="Cohen S.P."/>
        </authorList>
    </citation>
    <scope>NUCLEOTIDE SEQUENCE [LARGE SCALE GENOMIC DNA]</scope>
    <source>
        <strain evidence="2 3">GH-19</strain>
    </source>
</reference>
<sequence>MGLYDDVIGALMIATWLSCALWMLEVVAAYTYYGPKGTASGDTKYMKIIVAAIIIVDTLNLAIACLDTYE</sequence>
<feature type="non-terminal residue" evidence="2">
    <location>
        <position position="70"/>
    </location>
</feature>
<organism evidence="2 3">
    <name type="scientific">Marasmiellus scandens</name>
    <dbReference type="NCBI Taxonomy" id="2682957"/>
    <lineage>
        <taxon>Eukaryota</taxon>
        <taxon>Fungi</taxon>
        <taxon>Dikarya</taxon>
        <taxon>Basidiomycota</taxon>
        <taxon>Agaricomycotina</taxon>
        <taxon>Agaricomycetes</taxon>
        <taxon>Agaricomycetidae</taxon>
        <taxon>Agaricales</taxon>
        <taxon>Marasmiineae</taxon>
        <taxon>Omphalotaceae</taxon>
        <taxon>Marasmiellus</taxon>
    </lineage>
</organism>
<feature type="transmembrane region" description="Helical" evidence="1">
    <location>
        <begin position="7"/>
        <end position="33"/>
    </location>
</feature>
<protein>
    <submittedName>
        <fullName evidence="2">Uncharacterized protein</fullName>
    </submittedName>
</protein>
<keyword evidence="1" id="KW-0812">Transmembrane</keyword>
<proteinExistence type="predicted"/>